<feature type="transmembrane region" description="Helical" evidence="6">
    <location>
        <begin position="185"/>
        <end position="202"/>
    </location>
</feature>
<keyword evidence="3 6" id="KW-0812">Transmembrane</keyword>
<dbReference type="STRING" id="451379.A0A0N5AF19"/>
<dbReference type="GO" id="GO:0005783">
    <property type="term" value="C:endoplasmic reticulum"/>
    <property type="evidence" value="ECO:0007669"/>
    <property type="project" value="TreeGrafter"/>
</dbReference>
<dbReference type="InterPro" id="IPR005344">
    <property type="entry name" value="TMEM33/Pom33"/>
</dbReference>
<organism evidence="7 8">
    <name type="scientific">Syphacia muris</name>
    <dbReference type="NCBI Taxonomy" id="451379"/>
    <lineage>
        <taxon>Eukaryota</taxon>
        <taxon>Metazoa</taxon>
        <taxon>Ecdysozoa</taxon>
        <taxon>Nematoda</taxon>
        <taxon>Chromadorea</taxon>
        <taxon>Rhabditida</taxon>
        <taxon>Spirurina</taxon>
        <taxon>Oxyuridomorpha</taxon>
        <taxon>Oxyuroidea</taxon>
        <taxon>Oxyuridae</taxon>
        <taxon>Syphacia</taxon>
    </lineage>
</organism>
<evidence type="ECO:0000256" key="5">
    <source>
        <dbReference type="ARBA" id="ARBA00023136"/>
    </source>
</evidence>
<reference evidence="8" key="1">
    <citation type="submission" date="2017-02" db="UniProtKB">
        <authorList>
            <consortium name="WormBaseParasite"/>
        </authorList>
    </citation>
    <scope>IDENTIFICATION</scope>
</reference>
<evidence type="ECO:0000256" key="1">
    <source>
        <dbReference type="ARBA" id="ARBA00004141"/>
    </source>
</evidence>
<feature type="transmembrane region" description="Helical" evidence="6">
    <location>
        <begin position="157"/>
        <end position="179"/>
    </location>
</feature>
<sequence>MAETNSGNGTNSRPARESIIGYFKRQPTETALFITRLITIFCSLYYVLPIGTPYAQQTAYSRAFFAAAATNALRLHQRVGGVQFSREFLIRIQGEDPCHYLFYSLLFADLTPLTLALWPIFLFALMHVTSFMEKLCVATGTEQTFVAKKLHEFNASYTLTLLSVIACSEIFMMPLILVLVLLGRWFILLPLVYYIFLISRYTSRRNPTSRTVYHQLRLYVEDLINNQHCPQIIRTIINAVIRLLCRLCPYGA</sequence>
<evidence type="ECO:0000256" key="3">
    <source>
        <dbReference type="ARBA" id="ARBA00022692"/>
    </source>
</evidence>
<evidence type="ECO:0000256" key="4">
    <source>
        <dbReference type="ARBA" id="ARBA00022989"/>
    </source>
</evidence>
<evidence type="ECO:0000256" key="2">
    <source>
        <dbReference type="ARBA" id="ARBA00007322"/>
    </source>
</evidence>
<dbReference type="Proteomes" id="UP000046393">
    <property type="component" value="Unplaced"/>
</dbReference>
<protein>
    <submittedName>
        <fullName evidence="8">Transmembrane protein 33</fullName>
    </submittedName>
</protein>
<comment type="similarity">
    <text evidence="2">Belongs to the PER33/POM33 family.</text>
</comment>
<evidence type="ECO:0000313" key="8">
    <source>
        <dbReference type="WBParaSite" id="SMUV_0000285101-mRNA-1"/>
    </source>
</evidence>
<keyword evidence="4 6" id="KW-1133">Transmembrane helix</keyword>
<feature type="transmembrane region" description="Helical" evidence="6">
    <location>
        <begin position="30"/>
        <end position="48"/>
    </location>
</feature>
<feature type="transmembrane region" description="Helical" evidence="6">
    <location>
        <begin position="100"/>
        <end position="125"/>
    </location>
</feature>
<keyword evidence="5 6" id="KW-0472">Membrane</keyword>
<keyword evidence="7" id="KW-1185">Reference proteome</keyword>
<name>A0A0N5AF19_9BILA</name>
<evidence type="ECO:0000256" key="6">
    <source>
        <dbReference type="SAM" id="Phobius"/>
    </source>
</evidence>
<dbReference type="Pfam" id="PF03661">
    <property type="entry name" value="TMEM33_Pom33"/>
    <property type="match status" value="1"/>
</dbReference>
<dbReference type="GO" id="GO:0071786">
    <property type="term" value="P:endoplasmic reticulum tubular network organization"/>
    <property type="evidence" value="ECO:0007669"/>
    <property type="project" value="TreeGrafter"/>
</dbReference>
<evidence type="ECO:0000313" key="7">
    <source>
        <dbReference type="Proteomes" id="UP000046393"/>
    </source>
</evidence>
<dbReference type="WBParaSite" id="SMUV_0000285101-mRNA-1">
    <property type="protein sequence ID" value="SMUV_0000285101-mRNA-1"/>
    <property type="gene ID" value="SMUV_0000285101"/>
</dbReference>
<comment type="subcellular location">
    <subcellularLocation>
        <location evidence="1">Membrane</location>
        <topology evidence="1">Multi-pass membrane protein</topology>
    </subcellularLocation>
</comment>
<dbReference type="InterPro" id="IPR051645">
    <property type="entry name" value="PER33/POM33_regulator"/>
</dbReference>
<dbReference type="AlphaFoldDB" id="A0A0N5AF19"/>
<accession>A0A0N5AF19</accession>
<dbReference type="PANTHER" id="PTHR12703">
    <property type="entry name" value="TRANSMEMBRANE PROTEIN 33"/>
    <property type="match status" value="1"/>
</dbReference>
<proteinExistence type="inferred from homology"/>
<dbReference type="PANTHER" id="PTHR12703:SF4">
    <property type="entry name" value="TRANSMEMBRANE PROTEIN 33"/>
    <property type="match status" value="1"/>
</dbReference>
<dbReference type="GO" id="GO:0061024">
    <property type="term" value="P:membrane organization"/>
    <property type="evidence" value="ECO:0007669"/>
    <property type="project" value="TreeGrafter"/>
</dbReference>
<dbReference type="GO" id="GO:0016020">
    <property type="term" value="C:membrane"/>
    <property type="evidence" value="ECO:0007669"/>
    <property type="project" value="UniProtKB-SubCell"/>
</dbReference>